<feature type="domain" description="Signal transduction histidine kinase subgroup 3 dimerisation and phosphoacceptor" evidence="6">
    <location>
        <begin position="209"/>
        <end position="275"/>
    </location>
</feature>
<evidence type="ECO:0000256" key="5">
    <source>
        <dbReference type="SAM" id="Phobius"/>
    </source>
</evidence>
<keyword evidence="1" id="KW-0808">Transferase</keyword>
<reference evidence="7 8" key="1">
    <citation type="submission" date="2019-01" db="EMBL/GenBank/DDBJ databases">
        <authorList>
            <person name="Li J."/>
        </authorList>
    </citation>
    <scope>NUCLEOTIDE SEQUENCE [LARGE SCALE GENOMIC DNA]</scope>
    <source>
        <strain evidence="7 8">CCUG 35506</strain>
    </source>
</reference>
<keyword evidence="2 7" id="KW-0418">Kinase</keyword>
<comment type="caution">
    <text evidence="7">The sequence shown here is derived from an EMBL/GenBank/DDBJ whole genome shotgun (WGS) entry which is preliminary data.</text>
</comment>
<name>A0A4Q2JSR5_9MICO</name>
<dbReference type="OrthoDB" id="5241784at2"/>
<evidence type="ECO:0000256" key="1">
    <source>
        <dbReference type="ARBA" id="ARBA00022679"/>
    </source>
</evidence>
<dbReference type="InterPro" id="IPR050482">
    <property type="entry name" value="Sensor_HK_TwoCompSys"/>
</dbReference>
<proteinExistence type="predicted"/>
<keyword evidence="5" id="KW-0812">Transmembrane</keyword>
<feature type="region of interest" description="Disordered" evidence="4">
    <location>
        <begin position="347"/>
        <end position="367"/>
    </location>
</feature>
<feature type="transmembrane region" description="Helical" evidence="5">
    <location>
        <begin position="70"/>
        <end position="92"/>
    </location>
</feature>
<dbReference type="EMBL" id="SDPO01000002">
    <property type="protein sequence ID" value="RXZ49350.1"/>
    <property type="molecule type" value="Genomic_DNA"/>
</dbReference>
<evidence type="ECO:0000313" key="8">
    <source>
        <dbReference type="Proteomes" id="UP000292935"/>
    </source>
</evidence>
<dbReference type="PANTHER" id="PTHR24421">
    <property type="entry name" value="NITRATE/NITRITE SENSOR PROTEIN NARX-RELATED"/>
    <property type="match status" value="1"/>
</dbReference>
<dbReference type="GO" id="GO:0046983">
    <property type="term" value="F:protein dimerization activity"/>
    <property type="evidence" value="ECO:0007669"/>
    <property type="project" value="InterPro"/>
</dbReference>
<accession>A0A4Q2JSR5</accession>
<dbReference type="PANTHER" id="PTHR24421:SF63">
    <property type="entry name" value="SENSOR HISTIDINE KINASE DESK"/>
    <property type="match status" value="1"/>
</dbReference>
<keyword evidence="3" id="KW-0902">Two-component regulatory system</keyword>
<dbReference type="Proteomes" id="UP000292935">
    <property type="component" value="Unassembled WGS sequence"/>
</dbReference>
<feature type="transmembrane region" description="Helical" evidence="5">
    <location>
        <begin position="143"/>
        <end position="176"/>
    </location>
</feature>
<dbReference type="Gene3D" id="1.20.5.1930">
    <property type="match status" value="1"/>
</dbReference>
<dbReference type="GO" id="GO:0000155">
    <property type="term" value="F:phosphorelay sensor kinase activity"/>
    <property type="evidence" value="ECO:0007669"/>
    <property type="project" value="InterPro"/>
</dbReference>
<dbReference type="AlphaFoldDB" id="A0A4Q2JSR5"/>
<feature type="transmembrane region" description="Helical" evidence="5">
    <location>
        <begin position="41"/>
        <end position="64"/>
    </location>
</feature>
<gene>
    <name evidence="7" type="ORF">ESP57_10565</name>
</gene>
<keyword evidence="8" id="KW-1185">Reference proteome</keyword>
<dbReference type="Pfam" id="PF07730">
    <property type="entry name" value="HisKA_3"/>
    <property type="match status" value="1"/>
</dbReference>
<dbReference type="GO" id="GO:0016020">
    <property type="term" value="C:membrane"/>
    <property type="evidence" value="ECO:0007669"/>
    <property type="project" value="InterPro"/>
</dbReference>
<dbReference type="CDD" id="cd16917">
    <property type="entry name" value="HATPase_UhpB-NarQ-NarX-like"/>
    <property type="match status" value="1"/>
</dbReference>
<dbReference type="Gene3D" id="3.30.565.10">
    <property type="entry name" value="Histidine kinase-like ATPase, C-terminal domain"/>
    <property type="match status" value="1"/>
</dbReference>
<evidence type="ECO:0000259" key="6">
    <source>
        <dbReference type="Pfam" id="PF07730"/>
    </source>
</evidence>
<evidence type="ECO:0000256" key="4">
    <source>
        <dbReference type="SAM" id="MobiDB-lite"/>
    </source>
</evidence>
<evidence type="ECO:0000313" key="7">
    <source>
        <dbReference type="EMBL" id="RXZ49350.1"/>
    </source>
</evidence>
<organism evidence="7 8">
    <name type="scientific">Agromyces fucosus</name>
    <dbReference type="NCBI Taxonomy" id="41985"/>
    <lineage>
        <taxon>Bacteria</taxon>
        <taxon>Bacillati</taxon>
        <taxon>Actinomycetota</taxon>
        <taxon>Actinomycetes</taxon>
        <taxon>Micrococcales</taxon>
        <taxon>Microbacteriaceae</taxon>
        <taxon>Agromyces</taxon>
    </lineage>
</organism>
<dbReference type="SUPFAM" id="SSF55874">
    <property type="entry name" value="ATPase domain of HSP90 chaperone/DNA topoisomerase II/histidine kinase"/>
    <property type="match status" value="1"/>
</dbReference>
<keyword evidence="5" id="KW-0472">Membrane</keyword>
<feature type="transmembrane region" description="Helical" evidence="5">
    <location>
        <begin position="99"/>
        <end position="123"/>
    </location>
</feature>
<evidence type="ECO:0000256" key="3">
    <source>
        <dbReference type="ARBA" id="ARBA00023012"/>
    </source>
</evidence>
<evidence type="ECO:0000256" key="2">
    <source>
        <dbReference type="ARBA" id="ARBA00022777"/>
    </source>
</evidence>
<dbReference type="RefSeq" id="WP_129231509.1">
    <property type="nucleotide sequence ID" value="NZ_SDPO01000002.1"/>
</dbReference>
<dbReference type="InterPro" id="IPR011712">
    <property type="entry name" value="Sig_transdc_His_kin_sub3_dim/P"/>
</dbReference>
<dbReference type="InterPro" id="IPR036890">
    <property type="entry name" value="HATPase_C_sf"/>
</dbReference>
<protein>
    <submittedName>
        <fullName evidence="7">Sensor histidine kinase</fullName>
    </submittedName>
</protein>
<sequence>MTDAASGRSSAGTNQWRPGARALAAGSTGWFLAWIGRHTGLWMTVLWCTILLFAPAADLVGLVLDGAEPFRIALAVAFLVGAAATFAVAVAVGSRRRDAPLAVGALVLLAGIACASMGAFSWVTPLALPAIAAGVALHERVVLPVILAMSAFAGLLVGFVALDVFAGLGAALFVFLAGLGNFVVHRLVAVIAELDAAREELARAAVVHERVRFARDLHDLLGHSLSVIVVKAELARRLAHDDADAAAAHAADIETIGRQALADVRAAVTGYRDAGLALELERARLALVSSGRAVDIRNDAGPLPTATDELFGWVVREGSTNIMRHSTARRCRVTIEHVEGFDVIEISDDGRPASTPEPTPTPDGTGLRGLRERVAEANGELHAAHAADGFRIVVRVPTSDRLKGES</sequence>
<keyword evidence="5" id="KW-1133">Transmembrane helix</keyword>